<sequence>MAETISDKIQGQVNSMKRIPLISQQDFFNEKINKVKVTFEREEDMLVLLLSIFVHDFAHDYNFSDTMIQRILANVSELESMGLALNNSVLKYYKNKLEPLREVNLYDDSKIVDIQPLEKVEPNNEPLGKVEPNQPLEKVEPNQPLEKVEPKNDEINETTNKNMVEPNEDNIVETPEELVEYPLAMPSQPLEKVEPNNDEMNEPTNENIVEPNEELVQDPLVVNANSTQLTGGDINQDNETNIVVDIPKDILSTANYEEIIQHCLQSGDFLTMVTALKTYIISFLDTYSIVHNFKGDFDKIQKEDNSFLCFYNLSMYNNIQSTALFIIKYLEEEELMLDDEEDDKQNTIFIRSLVTILLDSFVQESKLLNSDYSKDSIEILDSNEVLEQFIINFVKLCSVNDIKDFSINQQKGGSLPLDLPLEKVEPNEETNVEATEEANVEATKEANVEATEEANVEATEEANVEATEEANVEANELPNEETNVESTELPNEETNVEASKVPNQDTNVESTELPNEGVTAEASKVLNEVAISEQEPESIIEDNTRLAEPIPLEVEALPQEVEDKQPQVEPEKVEDVLVPLTQDTAVFHNNLLTTITRGMFLKLGIWQSIFKKLKELGIWNEAEEYPDFTNESIKFLSLDYLKNVYPIDKDIGNINNELLISQIIILKSMLVEVKPDIVLLAKGIDHKLKSYMDSFYLHLFKNEPMVGGLEVNEEPMLKEISPEEIEKACDINQQIIKRLQNIHIKETSGINNLFDLLKSNTTTAKMIDEPNVTISVPKYKFIIDNASRLSSNINGLNLYESISKPNGDKCDYFFGLYQNLHRGVFCPGSSIMDAMDNCSMKYNATEPKEIGTTNFELSYEGSNKLTYGGTVLYYNDDTRDQTDVNIDFRLSINNDTAIINTNKMSVADADNLKARIVYKSVIQTIKQLFLKNYGISMEDLTSFKSVYSVENDATNWLLEKMKKMWSMLQFKQNPENFNILLGSTALKNMGDFLQECQGTLQWGGYINSFDEMVDTTNEFIVRHTATPIMRSVSKENAIIPYNEKGNALRLCVQGDRPSGFRSIYMLLNATTGINEHAITGYLMKQKSLLVARGKGSGTIIYVDDNPKNVKQDRFTVSLDTKERTKSKKEEPMVEEKEEVSLIPNVNDNIPLQEKGGKKKRNPKTDLKINTSIKKNSKKKHKITNKQFKIKVKKRTIKKR</sequence>
<reference evidence="2" key="1">
    <citation type="journal article" date="2020" name="Nature">
        <title>Giant virus diversity and host interactions through global metagenomics.</title>
        <authorList>
            <person name="Schulz F."/>
            <person name="Roux S."/>
            <person name="Paez-Espino D."/>
            <person name="Jungbluth S."/>
            <person name="Walsh D.A."/>
            <person name="Denef V.J."/>
            <person name="McMahon K.D."/>
            <person name="Konstantinidis K.T."/>
            <person name="Eloe-Fadrosh E.A."/>
            <person name="Kyrpides N.C."/>
            <person name="Woyke T."/>
        </authorList>
    </citation>
    <scope>NUCLEOTIDE SEQUENCE</scope>
    <source>
        <strain evidence="2">GVMAG-M-3300023179-114</strain>
    </source>
</reference>
<feature type="region of interest" description="Disordered" evidence="1">
    <location>
        <begin position="1121"/>
        <end position="1165"/>
    </location>
</feature>
<feature type="compositionally biased region" description="Basic and acidic residues" evidence="1">
    <location>
        <begin position="1121"/>
        <end position="1134"/>
    </location>
</feature>
<accession>A0A6C0E2I1</accession>
<organism evidence="2">
    <name type="scientific">viral metagenome</name>
    <dbReference type="NCBI Taxonomy" id="1070528"/>
    <lineage>
        <taxon>unclassified sequences</taxon>
        <taxon>metagenomes</taxon>
        <taxon>organismal metagenomes</taxon>
    </lineage>
</organism>
<evidence type="ECO:0000313" key="2">
    <source>
        <dbReference type="EMBL" id="QHT22968.1"/>
    </source>
</evidence>
<name>A0A6C0E2I1_9ZZZZ</name>
<feature type="region of interest" description="Disordered" evidence="1">
    <location>
        <begin position="469"/>
        <end position="515"/>
    </location>
</feature>
<dbReference type="EMBL" id="MN739722">
    <property type="protein sequence ID" value="QHT22968.1"/>
    <property type="molecule type" value="Genomic_DNA"/>
</dbReference>
<feature type="compositionally biased region" description="Polar residues" evidence="1">
    <location>
        <begin position="496"/>
        <end position="513"/>
    </location>
</feature>
<dbReference type="AlphaFoldDB" id="A0A6C0E2I1"/>
<evidence type="ECO:0000256" key="1">
    <source>
        <dbReference type="SAM" id="MobiDB-lite"/>
    </source>
</evidence>
<proteinExistence type="predicted"/>
<protein>
    <submittedName>
        <fullName evidence="2">Uncharacterized protein</fullName>
    </submittedName>
</protein>